<protein>
    <recommendedName>
        <fullName evidence="17">Probable peptidoglycan glycosyltransferase FtsW</fullName>
        <ecNumber evidence="19">2.4.99.28</ecNumber>
    </recommendedName>
    <alternativeName>
        <fullName evidence="18">Cell division protein FtsW</fullName>
    </alternativeName>
    <alternativeName>
        <fullName evidence="15">Cell wall polymerase</fullName>
    </alternativeName>
    <alternativeName>
        <fullName evidence="14">Peptidoglycan polymerase</fullName>
    </alternativeName>
</protein>
<accession>A0ABP5TLV2</accession>
<dbReference type="RefSeq" id="WP_425564730.1">
    <property type="nucleotide sequence ID" value="NZ_BAAARA010000015.1"/>
</dbReference>
<keyword evidence="5" id="KW-0328">Glycosyltransferase</keyword>
<comment type="function">
    <text evidence="21">Peptidoglycan polymerase that is essential for cell division.</text>
</comment>
<dbReference type="EMBL" id="BAAARA010000015">
    <property type="protein sequence ID" value="GAA2355897.1"/>
    <property type="molecule type" value="Genomic_DNA"/>
</dbReference>
<comment type="subcellular location">
    <subcellularLocation>
        <location evidence="1">Cell membrane</location>
        <topology evidence="1">Multi-pass membrane protein</topology>
    </subcellularLocation>
</comment>
<sequence length="476" mass="50784">MTAATKSAAARRPRKRAAMGLFSPLTAWLTRPLASFHLLLAVCGLLTVFGLVMVLSASSVDSFNEDGSSYTVFVKQVLYVLGGLGLFYMGLRVPVRVIRWLSFPLLCACLLMLALVLTPLGSELNGARSWFYVGGVSFQPVEFAKIAFALWGAHVLVTKRGLLSQYRHLLVPVVPAALLMCALVMLQPDLGSTATLFVVMLALLWFAGAPLRLFLVIVLGVVTGAVGLAVIAPYRMARLTSFFNPGEDPTGQGYQAMQAMYALADGGLFGRGLGQGWSKWQYLPNVHNDFIFAVIGEELGFIGCAVVLMLYGTTAYVGMRIAFRNTDPYIRLVAATLTTWLVGQAVINIGYVVGLLPTTGLPLPLISSGGSSVVTSMIVFGLLANFARHEPEAIAALRSLGPGKVGKLLRLPTPAPYRPPARRRPSRPAPSTRPGAKSSGAPGRQRSTAARSGAQTRARGARSGPGSRAQTRGGHR</sequence>
<keyword evidence="10 23" id="KW-1133">Transmembrane helix</keyword>
<evidence type="ECO:0000256" key="2">
    <source>
        <dbReference type="ARBA" id="ARBA00004752"/>
    </source>
</evidence>
<feature type="region of interest" description="Disordered" evidence="22">
    <location>
        <begin position="408"/>
        <end position="476"/>
    </location>
</feature>
<feature type="transmembrane region" description="Helical" evidence="23">
    <location>
        <begin position="192"/>
        <end position="208"/>
    </location>
</feature>
<evidence type="ECO:0000313" key="24">
    <source>
        <dbReference type="EMBL" id="GAA2355897.1"/>
    </source>
</evidence>
<evidence type="ECO:0000256" key="13">
    <source>
        <dbReference type="ARBA" id="ARBA00023316"/>
    </source>
</evidence>
<evidence type="ECO:0000256" key="9">
    <source>
        <dbReference type="ARBA" id="ARBA00022984"/>
    </source>
</evidence>
<evidence type="ECO:0000256" key="7">
    <source>
        <dbReference type="ARBA" id="ARBA00022692"/>
    </source>
</evidence>
<keyword evidence="4" id="KW-0132">Cell division</keyword>
<keyword evidence="8" id="KW-0133">Cell shape</keyword>
<feature type="compositionally biased region" description="Low complexity" evidence="22">
    <location>
        <begin position="457"/>
        <end position="469"/>
    </location>
</feature>
<name>A0ABP5TLV2_9PSEU</name>
<comment type="caution">
    <text evidence="24">The sequence shown here is derived from an EMBL/GenBank/DDBJ whole genome shotgun (WGS) entry which is preliminary data.</text>
</comment>
<evidence type="ECO:0000256" key="23">
    <source>
        <dbReference type="SAM" id="Phobius"/>
    </source>
</evidence>
<evidence type="ECO:0000256" key="22">
    <source>
        <dbReference type="SAM" id="MobiDB-lite"/>
    </source>
</evidence>
<evidence type="ECO:0000256" key="1">
    <source>
        <dbReference type="ARBA" id="ARBA00004651"/>
    </source>
</evidence>
<feature type="transmembrane region" description="Helical" evidence="23">
    <location>
        <begin position="365"/>
        <end position="387"/>
    </location>
</feature>
<gene>
    <name evidence="24" type="primary">ftsW</name>
    <name evidence="24" type="ORF">GCM10009854_37450</name>
</gene>
<proteinExistence type="inferred from homology"/>
<dbReference type="PANTHER" id="PTHR30474">
    <property type="entry name" value="CELL CYCLE PROTEIN"/>
    <property type="match status" value="1"/>
</dbReference>
<evidence type="ECO:0000256" key="15">
    <source>
        <dbReference type="ARBA" id="ARBA00033270"/>
    </source>
</evidence>
<feature type="transmembrane region" description="Helical" evidence="23">
    <location>
        <begin position="213"/>
        <end position="234"/>
    </location>
</feature>
<keyword evidence="6" id="KW-0808">Transferase</keyword>
<comment type="pathway">
    <text evidence="2">Cell wall biogenesis; peptidoglycan biosynthesis.</text>
</comment>
<dbReference type="InterPro" id="IPR013437">
    <property type="entry name" value="FtsW"/>
</dbReference>
<evidence type="ECO:0000256" key="18">
    <source>
        <dbReference type="ARBA" id="ARBA00041418"/>
    </source>
</evidence>
<evidence type="ECO:0000256" key="20">
    <source>
        <dbReference type="ARBA" id="ARBA00049902"/>
    </source>
</evidence>
<dbReference type="PANTHER" id="PTHR30474:SF2">
    <property type="entry name" value="PEPTIDOGLYCAN GLYCOSYLTRANSFERASE FTSW-RELATED"/>
    <property type="match status" value="1"/>
</dbReference>
<dbReference type="NCBIfam" id="TIGR02614">
    <property type="entry name" value="ftsW"/>
    <property type="match status" value="1"/>
</dbReference>
<keyword evidence="7 23" id="KW-0812">Transmembrane</keyword>
<feature type="transmembrane region" description="Helical" evidence="23">
    <location>
        <begin position="169"/>
        <end position="186"/>
    </location>
</feature>
<evidence type="ECO:0000256" key="21">
    <source>
        <dbReference type="ARBA" id="ARBA00049966"/>
    </source>
</evidence>
<evidence type="ECO:0000256" key="16">
    <source>
        <dbReference type="ARBA" id="ARBA00038053"/>
    </source>
</evidence>
<keyword evidence="11 23" id="KW-0472">Membrane</keyword>
<keyword evidence="25" id="KW-1185">Reference proteome</keyword>
<feature type="transmembrane region" description="Helical" evidence="23">
    <location>
        <begin position="130"/>
        <end position="157"/>
    </location>
</feature>
<feature type="transmembrane region" description="Helical" evidence="23">
    <location>
        <begin position="98"/>
        <end position="118"/>
    </location>
</feature>
<evidence type="ECO:0000256" key="5">
    <source>
        <dbReference type="ARBA" id="ARBA00022676"/>
    </source>
</evidence>
<keyword evidence="3" id="KW-1003">Cell membrane</keyword>
<dbReference type="InterPro" id="IPR018365">
    <property type="entry name" value="Cell_cycle_FtsW-rel_CS"/>
</dbReference>
<keyword evidence="13" id="KW-0961">Cell wall biogenesis/degradation</keyword>
<evidence type="ECO:0000256" key="12">
    <source>
        <dbReference type="ARBA" id="ARBA00023306"/>
    </source>
</evidence>
<feature type="transmembrane region" description="Helical" evidence="23">
    <location>
        <begin position="332"/>
        <end position="353"/>
    </location>
</feature>
<dbReference type="Proteomes" id="UP001501218">
    <property type="component" value="Unassembled WGS sequence"/>
</dbReference>
<evidence type="ECO:0000256" key="10">
    <source>
        <dbReference type="ARBA" id="ARBA00022989"/>
    </source>
</evidence>
<evidence type="ECO:0000256" key="11">
    <source>
        <dbReference type="ARBA" id="ARBA00023136"/>
    </source>
</evidence>
<evidence type="ECO:0000256" key="3">
    <source>
        <dbReference type="ARBA" id="ARBA00022475"/>
    </source>
</evidence>
<evidence type="ECO:0000256" key="6">
    <source>
        <dbReference type="ARBA" id="ARBA00022679"/>
    </source>
</evidence>
<evidence type="ECO:0000313" key="25">
    <source>
        <dbReference type="Proteomes" id="UP001501218"/>
    </source>
</evidence>
<dbReference type="EC" id="2.4.99.28" evidence="19"/>
<keyword evidence="12" id="KW-0131">Cell cycle</keyword>
<dbReference type="PROSITE" id="PS00428">
    <property type="entry name" value="FTSW_RODA_SPOVE"/>
    <property type="match status" value="1"/>
</dbReference>
<evidence type="ECO:0000256" key="8">
    <source>
        <dbReference type="ARBA" id="ARBA00022960"/>
    </source>
</evidence>
<evidence type="ECO:0000256" key="17">
    <source>
        <dbReference type="ARBA" id="ARBA00041185"/>
    </source>
</evidence>
<reference evidence="25" key="1">
    <citation type="journal article" date="2019" name="Int. J. Syst. Evol. Microbiol.">
        <title>The Global Catalogue of Microorganisms (GCM) 10K type strain sequencing project: providing services to taxonomists for standard genome sequencing and annotation.</title>
        <authorList>
            <consortium name="The Broad Institute Genomics Platform"/>
            <consortium name="The Broad Institute Genome Sequencing Center for Infectious Disease"/>
            <person name="Wu L."/>
            <person name="Ma J."/>
        </authorList>
    </citation>
    <scope>NUCLEOTIDE SEQUENCE [LARGE SCALE GENOMIC DNA]</scope>
    <source>
        <strain evidence="25">JCM 16221</strain>
    </source>
</reference>
<comment type="similarity">
    <text evidence="16">Belongs to the SEDS family. FtsW subfamily.</text>
</comment>
<comment type="catalytic activity">
    <reaction evidence="20">
        <text>[GlcNAc-(1-&gt;4)-Mur2Ac(oyl-L-Ala-gamma-D-Glu-L-Lys-D-Ala-D-Ala)](n)-di-trans,octa-cis-undecaprenyl diphosphate + beta-D-GlcNAc-(1-&gt;4)-Mur2Ac(oyl-L-Ala-gamma-D-Glu-L-Lys-D-Ala-D-Ala)-di-trans,octa-cis-undecaprenyl diphosphate = [GlcNAc-(1-&gt;4)-Mur2Ac(oyl-L-Ala-gamma-D-Glu-L-Lys-D-Ala-D-Ala)](n+1)-di-trans,octa-cis-undecaprenyl diphosphate + di-trans,octa-cis-undecaprenyl diphosphate + H(+)</text>
        <dbReference type="Rhea" id="RHEA:23708"/>
        <dbReference type="Rhea" id="RHEA-COMP:9602"/>
        <dbReference type="Rhea" id="RHEA-COMP:9603"/>
        <dbReference type="ChEBI" id="CHEBI:15378"/>
        <dbReference type="ChEBI" id="CHEBI:58405"/>
        <dbReference type="ChEBI" id="CHEBI:60033"/>
        <dbReference type="ChEBI" id="CHEBI:78435"/>
        <dbReference type="EC" id="2.4.99.28"/>
    </reaction>
</comment>
<dbReference type="InterPro" id="IPR001182">
    <property type="entry name" value="FtsW/RodA"/>
</dbReference>
<evidence type="ECO:0000256" key="19">
    <source>
        <dbReference type="ARBA" id="ARBA00044770"/>
    </source>
</evidence>
<feature type="transmembrane region" description="Helical" evidence="23">
    <location>
        <begin position="72"/>
        <end position="91"/>
    </location>
</feature>
<evidence type="ECO:0000256" key="14">
    <source>
        <dbReference type="ARBA" id="ARBA00032370"/>
    </source>
</evidence>
<organism evidence="24 25">
    <name type="scientific">Saccharopolyspora halophila</name>
    <dbReference type="NCBI Taxonomy" id="405551"/>
    <lineage>
        <taxon>Bacteria</taxon>
        <taxon>Bacillati</taxon>
        <taxon>Actinomycetota</taxon>
        <taxon>Actinomycetes</taxon>
        <taxon>Pseudonocardiales</taxon>
        <taxon>Pseudonocardiaceae</taxon>
        <taxon>Saccharopolyspora</taxon>
    </lineage>
</organism>
<evidence type="ECO:0000256" key="4">
    <source>
        <dbReference type="ARBA" id="ARBA00022618"/>
    </source>
</evidence>
<feature type="compositionally biased region" description="Polar residues" evidence="22">
    <location>
        <begin position="445"/>
        <end position="455"/>
    </location>
</feature>
<feature type="transmembrane region" description="Helical" evidence="23">
    <location>
        <begin position="290"/>
        <end position="311"/>
    </location>
</feature>
<dbReference type="Pfam" id="PF01098">
    <property type="entry name" value="FTSW_RODA_SPOVE"/>
    <property type="match status" value="1"/>
</dbReference>
<keyword evidence="9" id="KW-0573">Peptidoglycan synthesis</keyword>